<evidence type="ECO:0000313" key="2">
    <source>
        <dbReference type="EMBL" id="RJG22487.1"/>
    </source>
</evidence>
<gene>
    <name evidence="2" type="ORF">DQX05_17715</name>
</gene>
<dbReference type="Proteomes" id="UP000266177">
    <property type="component" value="Unassembled WGS sequence"/>
</dbReference>
<dbReference type="OrthoDB" id="9811244at2"/>
<dbReference type="GO" id="GO:0003677">
    <property type="term" value="F:DNA binding"/>
    <property type="evidence" value="ECO:0007669"/>
    <property type="project" value="InterPro"/>
</dbReference>
<name>A0A3A3GFG0_PANTH</name>
<evidence type="ECO:0000313" key="3">
    <source>
        <dbReference type="Proteomes" id="UP000266177"/>
    </source>
</evidence>
<dbReference type="GO" id="GO:0045892">
    <property type="term" value="P:negative regulation of DNA-templated transcription"/>
    <property type="evidence" value="ECO:0007669"/>
    <property type="project" value="UniProtKB-ARBA"/>
</dbReference>
<sequence length="111" mass="12542">MSNQEHDHGQGIEHTHTISHTHSHTHKNTKAVVNRLARIEGHVRSIKEMAANERDCSDILLQIAAVRKALDSTAKVLLKDHLETCVVEAVYHGNESEVLRDLNKALDHFIR</sequence>
<evidence type="ECO:0000256" key="1">
    <source>
        <dbReference type="SAM" id="MobiDB-lite"/>
    </source>
</evidence>
<organism evidence="2 3">
    <name type="scientific">Paenibacillus thiaminolyticus</name>
    <name type="common">Bacillus thiaminolyticus</name>
    <dbReference type="NCBI Taxonomy" id="49283"/>
    <lineage>
        <taxon>Bacteria</taxon>
        <taxon>Bacillati</taxon>
        <taxon>Bacillota</taxon>
        <taxon>Bacilli</taxon>
        <taxon>Bacillales</taxon>
        <taxon>Paenibacillaceae</taxon>
        <taxon>Paenibacillus</taxon>
    </lineage>
</organism>
<dbReference type="PANTHER" id="PTHR33677:SF3">
    <property type="entry name" value="COPPER-SENSING TRANSCRIPTIONAL REPRESSOR RICR"/>
    <property type="match status" value="1"/>
</dbReference>
<comment type="caution">
    <text evidence="2">The sequence shown here is derived from an EMBL/GenBank/DDBJ whole genome shotgun (WGS) entry which is preliminary data.</text>
</comment>
<dbReference type="Pfam" id="PF02583">
    <property type="entry name" value="Trns_repr_metal"/>
    <property type="match status" value="1"/>
</dbReference>
<dbReference type="RefSeq" id="WP_119794851.1">
    <property type="nucleotide sequence ID" value="NZ_QYZD01000016.1"/>
</dbReference>
<dbReference type="InterPro" id="IPR038390">
    <property type="entry name" value="Metal_Tscrpt_repr_sf"/>
</dbReference>
<dbReference type="Gene3D" id="1.20.58.1000">
    <property type="entry name" value="Metal-sensitive repressor, helix protomer"/>
    <property type="match status" value="1"/>
</dbReference>
<dbReference type="InterPro" id="IPR003735">
    <property type="entry name" value="Metal_Tscrpt_repr"/>
</dbReference>
<dbReference type="EMBL" id="QYZD01000016">
    <property type="protein sequence ID" value="RJG22487.1"/>
    <property type="molecule type" value="Genomic_DNA"/>
</dbReference>
<dbReference type="GO" id="GO:0046872">
    <property type="term" value="F:metal ion binding"/>
    <property type="evidence" value="ECO:0007669"/>
    <property type="project" value="InterPro"/>
</dbReference>
<feature type="region of interest" description="Disordered" evidence="1">
    <location>
        <begin position="1"/>
        <end position="29"/>
    </location>
</feature>
<protein>
    <submittedName>
        <fullName evidence="2">Transcriptional regulator</fullName>
    </submittedName>
</protein>
<reference evidence="2 3" key="1">
    <citation type="submission" date="2018-09" db="EMBL/GenBank/DDBJ databases">
        <title>Paenibacillus SK2017-BO5.</title>
        <authorList>
            <person name="Piskunova J.V."/>
            <person name="Dubiley S.A."/>
            <person name="Severinov K.V."/>
        </authorList>
    </citation>
    <scope>NUCLEOTIDE SEQUENCE [LARGE SCALE GENOMIC DNA]</scope>
    <source>
        <strain evidence="2 3">BO5</strain>
    </source>
</reference>
<dbReference type="AlphaFoldDB" id="A0A3A3GFG0"/>
<feature type="compositionally biased region" description="Basic and acidic residues" evidence="1">
    <location>
        <begin position="1"/>
        <end position="16"/>
    </location>
</feature>
<proteinExistence type="predicted"/>
<dbReference type="CDD" id="cd10158">
    <property type="entry name" value="CsoR-like_DUF156_1"/>
    <property type="match status" value="1"/>
</dbReference>
<accession>A0A3A3GFG0</accession>
<feature type="compositionally biased region" description="Basic residues" evidence="1">
    <location>
        <begin position="17"/>
        <end position="29"/>
    </location>
</feature>
<dbReference type="PANTHER" id="PTHR33677">
    <property type="entry name" value="TRANSCRIPTIONAL REPRESSOR FRMR-RELATED"/>
    <property type="match status" value="1"/>
</dbReference>